<keyword evidence="2" id="KW-1133">Transmembrane helix</keyword>
<dbReference type="OrthoDB" id="8607342at2"/>
<evidence type="ECO:0000256" key="2">
    <source>
        <dbReference type="SAM" id="Phobius"/>
    </source>
</evidence>
<dbReference type="InterPro" id="IPR052710">
    <property type="entry name" value="CAAX_protease"/>
</dbReference>
<dbReference type="PANTHER" id="PTHR36435">
    <property type="entry name" value="SLR1288 PROTEIN"/>
    <property type="match status" value="1"/>
</dbReference>
<keyword evidence="2" id="KW-0472">Membrane</keyword>
<dbReference type="PATRIC" id="fig|993692.3.peg.709"/>
<dbReference type="GO" id="GO:0080120">
    <property type="term" value="P:CAAX-box protein maturation"/>
    <property type="evidence" value="ECO:0007669"/>
    <property type="project" value="UniProtKB-ARBA"/>
</dbReference>
<evidence type="ECO:0000259" key="3">
    <source>
        <dbReference type="Pfam" id="PF02517"/>
    </source>
</evidence>
<evidence type="ECO:0000256" key="1">
    <source>
        <dbReference type="ARBA" id="ARBA00009067"/>
    </source>
</evidence>
<feature type="transmembrane region" description="Helical" evidence="2">
    <location>
        <begin position="40"/>
        <end position="62"/>
    </location>
</feature>
<comment type="caution">
    <text evidence="4">The sequence shown here is derived from an EMBL/GenBank/DDBJ whole genome shotgun (WGS) entry which is preliminary data.</text>
</comment>
<dbReference type="GO" id="GO:0004175">
    <property type="term" value="F:endopeptidase activity"/>
    <property type="evidence" value="ECO:0007669"/>
    <property type="project" value="UniProtKB-ARBA"/>
</dbReference>
<evidence type="ECO:0000313" key="4">
    <source>
        <dbReference type="EMBL" id="KRN98892.1"/>
    </source>
</evidence>
<feature type="transmembrane region" description="Helical" evidence="2">
    <location>
        <begin position="156"/>
        <end position="174"/>
    </location>
</feature>
<name>A0A0R2LHA0_9LACO</name>
<dbReference type="Proteomes" id="UP000051006">
    <property type="component" value="Unassembled WGS sequence"/>
</dbReference>
<dbReference type="EMBL" id="JQCF01000015">
    <property type="protein sequence ID" value="KRN98892.1"/>
    <property type="molecule type" value="Genomic_DNA"/>
</dbReference>
<keyword evidence="5" id="KW-1185">Reference proteome</keyword>
<gene>
    <name evidence="4" type="ORF">IV57_GL000702</name>
</gene>
<feature type="transmembrane region" description="Helical" evidence="2">
    <location>
        <begin position="180"/>
        <end position="199"/>
    </location>
</feature>
<evidence type="ECO:0000313" key="5">
    <source>
        <dbReference type="Proteomes" id="UP000051006"/>
    </source>
</evidence>
<dbReference type="STRING" id="993692.IV57_GL000702"/>
<feature type="transmembrane region" description="Helical" evidence="2">
    <location>
        <begin position="12"/>
        <end position="34"/>
    </location>
</feature>
<feature type="domain" description="CAAX prenyl protease 2/Lysostaphin resistance protein A-like" evidence="3">
    <location>
        <begin position="122"/>
        <end position="215"/>
    </location>
</feature>
<dbReference type="RefSeq" id="WP_057881050.1">
    <property type="nucleotide sequence ID" value="NZ_JQCF01000015.1"/>
</dbReference>
<protein>
    <recommendedName>
        <fullName evidence="3">CAAX prenyl protease 2/Lysostaphin resistance protein A-like domain-containing protein</fullName>
    </recommendedName>
</protein>
<sequence>MKTKIWEFSRKAIWLFGIFILYQLTQVPFIIPTLKKIHSSWVQAILIIVGVILSILLVRYIWRSFNGDLNPKVNFLPNWNLKQRIWIYLILLVALLGLGYLAGDLPTSSNQTEIEKMFQGNRWAILIAVNLCGPVIEELIFRGTLQKLFFNKMENLWQMGAYVVISTGLFVWIHEPAMNLQMVPYILMGLVFSLAYVLLGNIKYDISLHIINNIVSSIGIILSL</sequence>
<dbReference type="InterPro" id="IPR003675">
    <property type="entry name" value="Rce1/LyrA-like_dom"/>
</dbReference>
<feature type="transmembrane region" description="Helical" evidence="2">
    <location>
        <begin position="85"/>
        <end position="103"/>
    </location>
</feature>
<dbReference type="AlphaFoldDB" id="A0A0R2LHA0"/>
<accession>A0A0R2LHA0</accession>
<dbReference type="Pfam" id="PF02517">
    <property type="entry name" value="Rce1-like"/>
    <property type="match status" value="1"/>
</dbReference>
<feature type="transmembrane region" description="Helical" evidence="2">
    <location>
        <begin position="123"/>
        <end position="144"/>
    </location>
</feature>
<keyword evidence="2" id="KW-0812">Transmembrane</keyword>
<comment type="similarity">
    <text evidence="1">Belongs to the UPF0177 family.</text>
</comment>
<organism evidence="4 5">
    <name type="scientific">Companilactobacillus kimchiensis</name>
    <dbReference type="NCBI Taxonomy" id="993692"/>
    <lineage>
        <taxon>Bacteria</taxon>
        <taxon>Bacillati</taxon>
        <taxon>Bacillota</taxon>
        <taxon>Bacilli</taxon>
        <taxon>Lactobacillales</taxon>
        <taxon>Lactobacillaceae</taxon>
        <taxon>Companilactobacillus</taxon>
    </lineage>
</organism>
<reference evidence="4 5" key="1">
    <citation type="journal article" date="2015" name="Genome Announc.">
        <title>Expanding the biotechnology potential of lactobacilli through comparative genomics of 213 strains and associated genera.</title>
        <authorList>
            <person name="Sun Z."/>
            <person name="Harris H.M."/>
            <person name="McCann A."/>
            <person name="Guo C."/>
            <person name="Argimon S."/>
            <person name="Zhang W."/>
            <person name="Yang X."/>
            <person name="Jeffery I.B."/>
            <person name="Cooney J.C."/>
            <person name="Kagawa T.F."/>
            <person name="Liu W."/>
            <person name="Song Y."/>
            <person name="Salvetti E."/>
            <person name="Wrobel A."/>
            <person name="Rasinkangas P."/>
            <person name="Parkhill J."/>
            <person name="Rea M.C."/>
            <person name="O'Sullivan O."/>
            <person name="Ritari J."/>
            <person name="Douillard F.P."/>
            <person name="Paul Ross R."/>
            <person name="Yang R."/>
            <person name="Briner A.E."/>
            <person name="Felis G.E."/>
            <person name="de Vos W.M."/>
            <person name="Barrangou R."/>
            <person name="Klaenhammer T.R."/>
            <person name="Caufield P.W."/>
            <person name="Cui Y."/>
            <person name="Zhang H."/>
            <person name="O'Toole P.W."/>
        </authorList>
    </citation>
    <scope>NUCLEOTIDE SEQUENCE [LARGE SCALE GENOMIC DNA]</scope>
    <source>
        <strain evidence="4 5">DSM 24716</strain>
    </source>
</reference>
<dbReference type="PANTHER" id="PTHR36435:SF1">
    <property type="entry name" value="CAAX AMINO TERMINAL PROTEASE FAMILY PROTEIN"/>
    <property type="match status" value="1"/>
</dbReference>
<proteinExistence type="inferred from homology"/>